<evidence type="ECO:0000313" key="2">
    <source>
        <dbReference type="Proteomes" id="UP001433508"/>
    </source>
</evidence>
<protein>
    <submittedName>
        <fullName evidence="1">Oxidoreductase ENV9</fullName>
    </submittedName>
</protein>
<gene>
    <name evidence="1" type="ORF">V1525DRAFT_458801</name>
</gene>
<evidence type="ECO:0000313" key="1">
    <source>
        <dbReference type="EMBL" id="KAK9235145.1"/>
    </source>
</evidence>
<keyword evidence="2" id="KW-1185">Reference proteome</keyword>
<comment type="caution">
    <text evidence="1">The sequence shown here is derived from an EMBL/GenBank/DDBJ whole genome shotgun (WGS) entry which is preliminary data.</text>
</comment>
<proteinExistence type="predicted"/>
<name>A0ACC3SV12_LIPKO</name>
<dbReference type="EMBL" id="MU971429">
    <property type="protein sequence ID" value="KAK9235145.1"/>
    <property type="molecule type" value="Genomic_DNA"/>
</dbReference>
<reference evidence="2" key="1">
    <citation type="journal article" date="2024" name="Front. Bioeng. Biotechnol.">
        <title>Genome-scale model development and genomic sequencing of the oleaginous clade Lipomyces.</title>
        <authorList>
            <person name="Czajka J.J."/>
            <person name="Han Y."/>
            <person name="Kim J."/>
            <person name="Mondo S.J."/>
            <person name="Hofstad B.A."/>
            <person name="Robles A."/>
            <person name="Haridas S."/>
            <person name="Riley R."/>
            <person name="LaButti K."/>
            <person name="Pangilinan J."/>
            <person name="Andreopoulos W."/>
            <person name="Lipzen A."/>
            <person name="Yan J."/>
            <person name="Wang M."/>
            <person name="Ng V."/>
            <person name="Grigoriev I.V."/>
            <person name="Spatafora J.W."/>
            <person name="Magnuson J.K."/>
            <person name="Baker S.E."/>
            <person name="Pomraning K.R."/>
        </authorList>
    </citation>
    <scope>NUCLEOTIDE SEQUENCE [LARGE SCALE GENOMIC DNA]</scope>
    <source>
        <strain evidence="2">CBS 7786</strain>
    </source>
</reference>
<accession>A0ACC3SV12</accession>
<dbReference type="Proteomes" id="UP001433508">
    <property type="component" value="Unassembled WGS sequence"/>
</dbReference>
<organism evidence="1 2">
    <name type="scientific">Lipomyces kononenkoae</name>
    <name type="common">Yeast</name>
    <dbReference type="NCBI Taxonomy" id="34357"/>
    <lineage>
        <taxon>Eukaryota</taxon>
        <taxon>Fungi</taxon>
        <taxon>Dikarya</taxon>
        <taxon>Ascomycota</taxon>
        <taxon>Saccharomycotina</taxon>
        <taxon>Lipomycetes</taxon>
        <taxon>Lipomycetales</taxon>
        <taxon>Lipomycetaceae</taxon>
        <taxon>Lipomyces</taxon>
    </lineage>
</organism>
<sequence length="359" mass="39002">MVQLDVVRACNNALVKRQAITAVFVGGTSGIGEYSLRALASTHGTSGRGLRVYLVGRNEVAAMTIIAECKKACPAGEFHFVQASDLASLIEVDRVCRQIVNAEESCTAGKTACVDLLVLTQAYFAFGGRLERQETSEGLDKSLSLLYYSRMRFVTQLLPLLLASPLSGRVVSVFGPGRDTKLVLDDLSLRKQENFGFGNLGSHAAFMTTFFFEKLAASHPGKLSLSHYFPMLVITPAFKGNGVPTWFKRVFVVVGPLFRLLSISPKECGDRVLFHTAPRFPARSSDAEAKSPAKFENVKVALSSDGTLGGGAYRTNWNGEVVPLGKGYKQIHKDAVSKTVWDHTMRVFQDISAGGYFSG</sequence>